<dbReference type="RefSeq" id="WP_139912580.1">
    <property type="nucleotide sequence ID" value="NZ_CP089333.1"/>
</dbReference>
<dbReference type="Gene3D" id="3.40.50.2020">
    <property type="match status" value="1"/>
</dbReference>
<dbReference type="Proteomes" id="UP000312594">
    <property type="component" value="Unassembled WGS sequence"/>
</dbReference>
<dbReference type="SUPFAM" id="SSF53271">
    <property type="entry name" value="PRTase-like"/>
    <property type="match status" value="1"/>
</dbReference>
<proteinExistence type="predicted"/>
<dbReference type="InterPro" id="IPR029057">
    <property type="entry name" value="PRTase-like"/>
</dbReference>
<reference evidence="1 2" key="1">
    <citation type="journal article" date="2005" name="Appl. Environ. Microbiol.">
        <title>Intestinal bacterial communities that produce active estrogen-like compounds enterodiol and enterolactone in humans.</title>
        <authorList>
            <person name="Clavel T."/>
            <person name="Henderson G."/>
            <person name="Alpert C.A."/>
            <person name="Philippe C."/>
            <person name="Rigottier-Gois L."/>
            <person name="Dore J."/>
            <person name="Blaut M."/>
        </authorList>
    </citation>
    <scope>NUCLEOTIDE SEQUENCE [LARGE SCALE GENOMIC DNA]</scope>
    <source>
        <strain evidence="1 2">SECO-MT75m2</strain>
    </source>
</reference>
<dbReference type="AlphaFoldDB" id="A0A5C5BW35"/>
<gene>
    <name evidence="1" type="ORF">FIC87_09010</name>
</gene>
<sequence length="187" mass="21526">MDRQRGGWDKSEANQLIFNFKKRLERRGCPDWHYKTEAIEKFSDDVARLLGRFAWRGRRPVLVPMPTSKCRSDDAYDDRIVRVAQKASEKSGIDYHEVFDLGDTMVSAHFGGTRSVGVIQDNLILMDGAYRLCDYDVCLLVDDVLTTGAHFRACKEVLQNEYPQMIVIGVFWSKQLPDEYDYGVSVF</sequence>
<organism evidence="1 2">
    <name type="scientific">Eggerthella lenta</name>
    <name type="common">Eubacterium lentum</name>
    <dbReference type="NCBI Taxonomy" id="84112"/>
    <lineage>
        <taxon>Bacteria</taxon>
        <taxon>Bacillati</taxon>
        <taxon>Actinomycetota</taxon>
        <taxon>Coriobacteriia</taxon>
        <taxon>Eggerthellales</taxon>
        <taxon>Eggerthellaceae</taxon>
        <taxon>Eggerthella</taxon>
    </lineage>
</organism>
<dbReference type="InterPro" id="IPR000836">
    <property type="entry name" value="PRTase_dom"/>
</dbReference>
<protein>
    <recommendedName>
        <fullName evidence="3">Phosphoribosyltransferase</fullName>
    </recommendedName>
</protein>
<accession>A0A5C5BW35</accession>
<evidence type="ECO:0008006" key="3">
    <source>
        <dbReference type="Google" id="ProtNLM"/>
    </source>
</evidence>
<dbReference type="EMBL" id="VEVP01000018">
    <property type="protein sequence ID" value="TNU90420.1"/>
    <property type="molecule type" value="Genomic_DNA"/>
</dbReference>
<evidence type="ECO:0000313" key="1">
    <source>
        <dbReference type="EMBL" id="TNU90420.1"/>
    </source>
</evidence>
<name>A0A5C5BW35_EGGLN</name>
<comment type="caution">
    <text evidence="1">The sequence shown here is derived from an EMBL/GenBank/DDBJ whole genome shotgun (WGS) entry which is preliminary data.</text>
</comment>
<dbReference type="CDD" id="cd06223">
    <property type="entry name" value="PRTases_typeI"/>
    <property type="match status" value="1"/>
</dbReference>
<evidence type="ECO:0000313" key="2">
    <source>
        <dbReference type="Proteomes" id="UP000312594"/>
    </source>
</evidence>